<dbReference type="Pfam" id="PF20111">
    <property type="entry name" value="DUF6501"/>
    <property type="match status" value="1"/>
</dbReference>
<evidence type="ECO:0000313" key="1">
    <source>
        <dbReference type="EMBL" id="MRI66584.1"/>
    </source>
</evidence>
<proteinExistence type="predicted"/>
<dbReference type="Proteomes" id="UP000435187">
    <property type="component" value="Unassembled WGS sequence"/>
</dbReference>
<reference evidence="1 2" key="1">
    <citation type="submission" date="2019-10" db="EMBL/GenBank/DDBJ databases">
        <title>Gracilibacillus salitolerans sp. nov., a moderate halophile isolated from a saline soil in northwest China.</title>
        <authorList>
            <person name="Gan L."/>
        </authorList>
    </citation>
    <scope>NUCLEOTIDE SEQUENCE [LARGE SCALE GENOMIC DNA]</scope>
    <source>
        <strain evidence="1 2">TP2-8</strain>
    </source>
</reference>
<protein>
    <submittedName>
        <fullName evidence="1">Uncharacterized protein</fullName>
    </submittedName>
</protein>
<evidence type="ECO:0000313" key="2">
    <source>
        <dbReference type="Proteomes" id="UP000435187"/>
    </source>
</evidence>
<name>A0A6N7QYL1_9BACI</name>
<dbReference type="AlphaFoldDB" id="A0A6N7QYL1"/>
<organism evidence="1 2">
    <name type="scientific">Gracilibacillus thailandensis</name>
    <dbReference type="NCBI Taxonomy" id="563735"/>
    <lineage>
        <taxon>Bacteria</taxon>
        <taxon>Bacillati</taxon>
        <taxon>Bacillota</taxon>
        <taxon>Bacilli</taxon>
        <taxon>Bacillales</taxon>
        <taxon>Bacillaceae</taxon>
        <taxon>Gracilibacillus</taxon>
    </lineage>
</organism>
<gene>
    <name evidence="1" type="ORF">GH885_09500</name>
</gene>
<accession>A0A6N7QYL1</accession>
<keyword evidence="2" id="KW-1185">Reference proteome</keyword>
<dbReference type="InterPro" id="IPR045447">
    <property type="entry name" value="DUF6501"/>
</dbReference>
<sequence length="68" mass="8084">MIHQNWENNRTIKKIKCVHTNAKKYKVNSVLSEGAVYEVKNETEEFYFVIDNTNRIAGFKKDYFEIVP</sequence>
<dbReference type="EMBL" id="WJEE01000017">
    <property type="protein sequence ID" value="MRI66584.1"/>
    <property type="molecule type" value="Genomic_DNA"/>
</dbReference>
<dbReference type="RefSeq" id="WP_153835274.1">
    <property type="nucleotide sequence ID" value="NZ_JBHUMW010000029.1"/>
</dbReference>
<comment type="caution">
    <text evidence="1">The sequence shown here is derived from an EMBL/GenBank/DDBJ whole genome shotgun (WGS) entry which is preliminary data.</text>
</comment>